<feature type="domain" description="Glycosyl transferase family 1" evidence="1">
    <location>
        <begin position="178"/>
        <end position="328"/>
    </location>
</feature>
<evidence type="ECO:0000313" key="3">
    <source>
        <dbReference type="Proteomes" id="UP000245362"/>
    </source>
</evidence>
<dbReference type="Gene3D" id="3.40.50.2000">
    <property type="entry name" value="Glycogen Phosphorylase B"/>
    <property type="match status" value="2"/>
</dbReference>
<dbReference type="SUPFAM" id="SSF53756">
    <property type="entry name" value="UDP-Glycosyltransferase/glycogen phosphorylase"/>
    <property type="match status" value="1"/>
</dbReference>
<dbReference type="OrthoDB" id="5123492at2"/>
<dbReference type="Proteomes" id="UP000245362">
    <property type="component" value="Unassembled WGS sequence"/>
</dbReference>
<dbReference type="RefSeq" id="WP_109318893.1">
    <property type="nucleotide sequence ID" value="NZ_QFWT01000002.1"/>
</dbReference>
<dbReference type="Pfam" id="PF00534">
    <property type="entry name" value="Glycos_transf_1"/>
    <property type="match status" value="1"/>
</dbReference>
<evidence type="ECO:0000259" key="1">
    <source>
        <dbReference type="Pfam" id="PF00534"/>
    </source>
</evidence>
<dbReference type="GO" id="GO:1901135">
    <property type="term" value="P:carbohydrate derivative metabolic process"/>
    <property type="evidence" value="ECO:0007669"/>
    <property type="project" value="UniProtKB-ARBA"/>
</dbReference>
<protein>
    <recommendedName>
        <fullName evidence="1">Glycosyl transferase family 1 domain-containing protein</fullName>
    </recommendedName>
</protein>
<accession>A0A2U3BCP4</accession>
<dbReference type="CDD" id="cd03801">
    <property type="entry name" value="GT4_PimA-like"/>
    <property type="match status" value="1"/>
</dbReference>
<sequence>MTHILFLNIKDTPKTLKELNESGGSGTISSMLYTARGLTKRGYSISILYKNTAELKEDGITYYSLGDEGVKATIEAINPDVLVVVGHSGDVLFDERLTERKIVYWAHNWLDVNKYKKAFVNKYIDEFVFVSDYHRITSLLSFRFPLSLYKKSHTILNPLNLNLIKRKMDYKSNIPLNIAFIGYPSKHKGFLEVCQVIHKLVAEKHDVVLNVYGDSKLYGDSPNDLFAHDIVRSLVDRGFISIKGTLGRATLYDQLVTNDIVISGLTASETFCVSLAEAQAAGVPVLSLDRGGQISFITNDSGYLVSNTNEAVDVIKQFSRLSENEKVRLGEKGIVNTRKLSQDNISADWDMFLKEVKIGKKFNIFSYLKDIKHALFWKFKEVFK</sequence>
<dbReference type="PANTHER" id="PTHR12526">
    <property type="entry name" value="GLYCOSYLTRANSFERASE"/>
    <property type="match status" value="1"/>
</dbReference>
<organism evidence="2 3">
    <name type="scientific">Vibrio albus</name>
    <dbReference type="NCBI Taxonomy" id="2200953"/>
    <lineage>
        <taxon>Bacteria</taxon>
        <taxon>Pseudomonadati</taxon>
        <taxon>Pseudomonadota</taxon>
        <taxon>Gammaproteobacteria</taxon>
        <taxon>Vibrionales</taxon>
        <taxon>Vibrionaceae</taxon>
        <taxon>Vibrio</taxon>
    </lineage>
</organism>
<evidence type="ECO:0000313" key="2">
    <source>
        <dbReference type="EMBL" id="PWI34557.1"/>
    </source>
</evidence>
<name>A0A2U3BCP4_9VIBR</name>
<dbReference type="GO" id="GO:0016757">
    <property type="term" value="F:glycosyltransferase activity"/>
    <property type="evidence" value="ECO:0007669"/>
    <property type="project" value="InterPro"/>
</dbReference>
<reference evidence="2 3" key="1">
    <citation type="submission" date="2018-05" db="EMBL/GenBank/DDBJ databases">
        <title>Vibrio limimaris sp. nov., isolated from marine sediment.</title>
        <authorList>
            <person name="Li C.-M."/>
        </authorList>
    </citation>
    <scope>NUCLEOTIDE SEQUENCE [LARGE SCALE GENOMIC DNA]</scope>
    <source>
        <strain evidence="2 3">E4404</strain>
    </source>
</reference>
<dbReference type="InterPro" id="IPR001296">
    <property type="entry name" value="Glyco_trans_1"/>
</dbReference>
<keyword evidence="3" id="KW-1185">Reference proteome</keyword>
<comment type="caution">
    <text evidence="2">The sequence shown here is derived from an EMBL/GenBank/DDBJ whole genome shotgun (WGS) entry which is preliminary data.</text>
</comment>
<dbReference type="PANTHER" id="PTHR12526:SF630">
    <property type="entry name" value="GLYCOSYLTRANSFERASE"/>
    <property type="match status" value="1"/>
</dbReference>
<dbReference type="EMBL" id="QFWT01000002">
    <property type="protein sequence ID" value="PWI34557.1"/>
    <property type="molecule type" value="Genomic_DNA"/>
</dbReference>
<dbReference type="AlphaFoldDB" id="A0A2U3BCP4"/>
<gene>
    <name evidence="2" type="ORF">DI392_05475</name>
</gene>
<proteinExistence type="predicted"/>